<evidence type="ECO:0000256" key="1">
    <source>
        <dbReference type="ARBA" id="ARBA00038473"/>
    </source>
</evidence>
<protein>
    <submittedName>
        <fullName evidence="4">Serine hydrolase</fullName>
    </submittedName>
</protein>
<dbReference type="EMBL" id="WWCW01000096">
    <property type="protein sequence ID" value="MYM89964.1"/>
    <property type="molecule type" value="Genomic_DNA"/>
</dbReference>
<dbReference type="Gene3D" id="3.40.710.10">
    <property type="entry name" value="DD-peptidase/beta-lactamase superfamily"/>
    <property type="match status" value="1"/>
</dbReference>
<dbReference type="InterPro" id="IPR012338">
    <property type="entry name" value="Beta-lactam/transpept-like"/>
</dbReference>
<keyword evidence="4" id="KW-0378">Hydrolase</keyword>
<reference evidence="4 5" key="1">
    <citation type="submission" date="2020-01" db="EMBL/GenBank/DDBJ databases">
        <title>Novel species isolated from a subtropical stream in China.</title>
        <authorList>
            <person name="Lu H."/>
        </authorList>
    </citation>
    <scope>NUCLEOTIDE SEQUENCE [LARGE SCALE GENOMIC DNA]</scope>
    <source>
        <strain evidence="4 5">FT82W</strain>
    </source>
</reference>
<dbReference type="Proteomes" id="UP000470302">
    <property type="component" value="Unassembled WGS sequence"/>
</dbReference>
<evidence type="ECO:0000256" key="2">
    <source>
        <dbReference type="SAM" id="SignalP"/>
    </source>
</evidence>
<dbReference type="PANTHER" id="PTHR22935:SF95">
    <property type="entry name" value="BETA-LACTAMASE-LIKE 1-RELATED"/>
    <property type="match status" value="1"/>
</dbReference>
<evidence type="ECO:0000313" key="5">
    <source>
        <dbReference type="Proteomes" id="UP000470302"/>
    </source>
</evidence>
<feature type="chain" id="PRO_5032892120" evidence="2">
    <location>
        <begin position="26"/>
        <end position="371"/>
    </location>
</feature>
<comment type="similarity">
    <text evidence="1">Belongs to the beta-lactamase family.</text>
</comment>
<dbReference type="PANTHER" id="PTHR22935">
    <property type="entry name" value="PENICILLIN-BINDING PROTEIN"/>
    <property type="match status" value="1"/>
</dbReference>
<feature type="signal peptide" evidence="2">
    <location>
        <begin position="1"/>
        <end position="25"/>
    </location>
</feature>
<sequence>MTTPFPPKQMLALLVGALLATTVHAAPASDAELLAMMKTRVDVDHAGTGMVVGIIDAKGGHVLAYGSLGEGGAPVDADTVYEIGSITKVFTATILSDMALHGEVSLADPVVRYLPAAAAPPAFGGRQITLTDLSSQVSGIPSIPGNLAPKDENNPFADYTVAQLYAFVHGYTPTRAAGERYEYSNAGVGLLGHALTLRAGVDYETLVRQRITGPLGMASTAIALTPAMRQRLATGYGMPGMAAANWDMPALAGMGALRSSTADMLKFVGANMGLPKTPLYGAMQAAHQPRHAVEGKPELSVGLGWHVLEQHGSHIVWHNGGTGGYRTYIGFDTSSGRGVVLMSNSHMGSDDIARRALNSAFPLIVPKPMAM</sequence>
<dbReference type="GO" id="GO:0016787">
    <property type="term" value="F:hydrolase activity"/>
    <property type="evidence" value="ECO:0007669"/>
    <property type="project" value="UniProtKB-KW"/>
</dbReference>
<proteinExistence type="inferred from homology"/>
<dbReference type="InterPro" id="IPR001466">
    <property type="entry name" value="Beta-lactam-related"/>
</dbReference>
<dbReference type="SUPFAM" id="SSF56601">
    <property type="entry name" value="beta-lactamase/transpeptidase-like"/>
    <property type="match status" value="1"/>
</dbReference>
<accession>A0A845G6P1</accession>
<gene>
    <name evidence="4" type="ORF">GTP91_22685</name>
</gene>
<comment type="caution">
    <text evidence="4">The sequence shown here is derived from an EMBL/GenBank/DDBJ whole genome shotgun (WGS) entry which is preliminary data.</text>
</comment>
<organism evidence="4 5">
    <name type="scientific">Duganella vulcania</name>
    <dbReference type="NCBI Taxonomy" id="2692166"/>
    <lineage>
        <taxon>Bacteria</taxon>
        <taxon>Pseudomonadati</taxon>
        <taxon>Pseudomonadota</taxon>
        <taxon>Betaproteobacteria</taxon>
        <taxon>Burkholderiales</taxon>
        <taxon>Oxalobacteraceae</taxon>
        <taxon>Telluria group</taxon>
        <taxon>Duganella</taxon>
    </lineage>
</organism>
<keyword evidence="2" id="KW-0732">Signal</keyword>
<evidence type="ECO:0000313" key="4">
    <source>
        <dbReference type="EMBL" id="MYM89964.1"/>
    </source>
</evidence>
<dbReference type="InterPro" id="IPR051478">
    <property type="entry name" value="Beta-lactamase-like_AB/R"/>
</dbReference>
<dbReference type="AlphaFoldDB" id="A0A845G6P1"/>
<evidence type="ECO:0000259" key="3">
    <source>
        <dbReference type="Pfam" id="PF00144"/>
    </source>
</evidence>
<dbReference type="Pfam" id="PF00144">
    <property type="entry name" value="Beta-lactamase"/>
    <property type="match status" value="1"/>
</dbReference>
<name>A0A845G6P1_9BURK</name>
<feature type="domain" description="Beta-lactamase-related" evidence="3">
    <location>
        <begin position="48"/>
        <end position="351"/>
    </location>
</feature>
<dbReference type="RefSeq" id="WP_161098815.1">
    <property type="nucleotide sequence ID" value="NZ_WWCW01000096.1"/>
</dbReference>